<keyword evidence="2" id="KW-1003">Cell membrane</keyword>
<organism evidence="7 8">
    <name type="scientific">Microbaculum marinum</name>
    <dbReference type="NCBI Taxonomy" id="1764581"/>
    <lineage>
        <taxon>Bacteria</taxon>
        <taxon>Pseudomonadati</taxon>
        <taxon>Pseudomonadota</taxon>
        <taxon>Alphaproteobacteria</taxon>
        <taxon>Hyphomicrobiales</taxon>
        <taxon>Tepidamorphaceae</taxon>
        <taxon>Microbaculum</taxon>
    </lineage>
</organism>
<evidence type="ECO:0000313" key="8">
    <source>
        <dbReference type="Proteomes" id="UP001378188"/>
    </source>
</evidence>
<evidence type="ECO:0000256" key="4">
    <source>
        <dbReference type="ARBA" id="ARBA00022989"/>
    </source>
</evidence>
<feature type="transmembrane region" description="Helical" evidence="6">
    <location>
        <begin position="6"/>
        <end position="28"/>
    </location>
</feature>
<evidence type="ECO:0000256" key="6">
    <source>
        <dbReference type="SAM" id="Phobius"/>
    </source>
</evidence>
<keyword evidence="4 6" id="KW-1133">Transmembrane helix</keyword>
<dbReference type="GO" id="GO:0022857">
    <property type="term" value="F:transmembrane transporter activity"/>
    <property type="evidence" value="ECO:0007669"/>
    <property type="project" value="InterPro"/>
</dbReference>
<evidence type="ECO:0000313" key="7">
    <source>
        <dbReference type="EMBL" id="MEJ8574608.1"/>
    </source>
</evidence>
<comment type="caution">
    <text evidence="7">The sequence shown here is derived from an EMBL/GenBank/DDBJ whole genome shotgun (WGS) entry which is preliminary data.</text>
</comment>
<evidence type="ECO:0000256" key="2">
    <source>
        <dbReference type="ARBA" id="ARBA00022475"/>
    </source>
</evidence>
<evidence type="ECO:0000256" key="5">
    <source>
        <dbReference type="ARBA" id="ARBA00023136"/>
    </source>
</evidence>
<proteinExistence type="predicted"/>
<dbReference type="InterPro" id="IPR001851">
    <property type="entry name" value="ABC_transp_permease"/>
</dbReference>
<dbReference type="PANTHER" id="PTHR43370">
    <property type="entry name" value="SUGAR ABC TRANSPORTER INTEGRAL MEMBRANE PROTEIN-RELATED"/>
    <property type="match status" value="1"/>
</dbReference>
<dbReference type="PANTHER" id="PTHR43370:SF2">
    <property type="entry name" value="ABC TRANSPORTER PERMEASE PROTEIN"/>
    <property type="match status" value="1"/>
</dbReference>
<sequence>MTLEFLVNWLASMPVAAAPLLLAALGLIISERAGVLNLSAEGLMLAGALAAAAFYQELGSNPWLGMLGAFLAGAALSVLFAVLVVVMRANQVVSGLAIVFFAIGLTSLLGTLGGWTDTALAGFSKLHVPVLSDIPVVGPVLFRQDPWVYLTVVLLVAVTWVLFRTNLGLKLRSVGHNPHAVDSMGIDVLGIRFAAVVVGGGIVGLAGGYLVLASAKIWVDEMTNGRGWIAIALVIFAGWHPWRALLGALIFGGIEALIPRVLASGAVLPQYYVLMTPYIATLVVLVWAAVNKRDLGAPRALGMPFVREDRR</sequence>
<dbReference type="Pfam" id="PF02653">
    <property type="entry name" value="BPD_transp_2"/>
    <property type="match status" value="1"/>
</dbReference>
<evidence type="ECO:0000256" key="3">
    <source>
        <dbReference type="ARBA" id="ARBA00022692"/>
    </source>
</evidence>
<dbReference type="Proteomes" id="UP001378188">
    <property type="component" value="Unassembled WGS sequence"/>
</dbReference>
<dbReference type="AlphaFoldDB" id="A0AAW9S377"/>
<gene>
    <name evidence="7" type="ORF">V3328_24225</name>
</gene>
<evidence type="ECO:0000256" key="1">
    <source>
        <dbReference type="ARBA" id="ARBA00004651"/>
    </source>
</evidence>
<protein>
    <submittedName>
        <fullName evidence="7">ABC transporter permease</fullName>
    </submittedName>
</protein>
<feature type="transmembrane region" description="Helical" evidence="6">
    <location>
        <begin position="93"/>
        <end position="115"/>
    </location>
</feature>
<dbReference type="GO" id="GO:0005886">
    <property type="term" value="C:plasma membrane"/>
    <property type="evidence" value="ECO:0007669"/>
    <property type="project" value="UniProtKB-SubCell"/>
</dbReference>
<dbReference type="EMBL" id="JAZHOF010000013">
    <property type="protein sequence ID" value="MEJ8574608.1"/>
    <property type="molecule type" value="Genomic_DNA"/>
</dbReference>
<feature type="transmembrane region" description="Helical" evidence="6">
    <location>
        <begin position="146"/>
        <end position="163"/>
    </location>
</feature>
<dbReference type="RefSeq" id="WP_340332311.1">
    <property type="nucleotide sequence ID" value="NZ_JAZHOF010000013.1"/>
</dbReference>
<name>A0AAW9S377_9HYPH</name>
<feature type="transmembrane region" description="Helical" evidence="6">
    <location>
        <begin position="271"/>
        <end position="290"/>
    </location>
</feature>
<feature type="transmembrane region" description="Helical" evidence="6">
    <location>
        <begin position="193"/>
        <end position="215"/>
    </location>
</feature>
<keyword evidence="3 6" id="KW-0812">Transmembrane</keyword>
<feature type="transmembrane region" description="Helical" evidence="6">
    <location>
        <begin position="35"/>
        <end position="55"/>
    </location>
</feature>
<reference evidence="7 8" key="1">
    <citation type="submission" date="2024-02" db="EMBL/GenBank/DDBJ databases">
        <title>Genome analysis and characterization of Microbaculum marinisediminis sp. nov., isolated from marine sediment.</title>
        <authorList>
            <person name="Du Z.-J."/>
            <person name="Ye Y.-Q."/>
            <person name="Zhang Z.-R."/>
            <person name="Yuan S.-M."/>
            <person name="Zhang X.-Y."/>
        </authorList>
    </citation>
    <scope>NUCLEOTIDE SEQUENCE [LARGE SCALE GENOMIC DNA]</scope>
    <source>
        <strain evidence="7 8">SDUM1044001</strain>
    </source>
</reference>
<dbReference type="CDD" id="cd06580">
    <property type="entry name" value="TM_PBP1_transp_TpRbsC_like"/>
    <property type="match status" value="1"/>
</dbReference>
<accession>A0AAW9S377</accession>
<feature type="transmembrane region" description="Helical" evidence="6">
    <location>
        <begin position="67"/>
        <end position="86"/>
    </location>
</feature>
<keyword evidence="8" id="KW-1185">Reference proteome</keyword>
<feature type="transmembrane region" description="Helical" evidence="6">
    <location>
        <begin position="227"/>
        <end position="251"/>
    </location>
</feature>
<comment type="subcellular location">
    <subcellularLocation>
        <location evidence="1">Cell membrane</location>
        <topology evidence="1">Multi-pass membrane protein</topology>
    </subcellularLocation>
</comment>
<keyword evidence="5 6" id="KW-0472">Membrane</keyword>